<feature type="transmembrane region" description="Helical" evidence="7">
    <location>
        <begin position="232"/>
        <end position="251"/>
    </location>
</feature>
<feature type="transmembrane region" description="Helical" evidence="7">
    <location>
        <begin position="304"/>
        <end position="324"/>
    </location>
</feature>
<keyword evidence="6 7" id="KW-0472">Membrane</keyword>
<keyword evidence="3" id="KW-1003">Cell membrane</keyword>
<feature type="transmembrane region" description="Helical" evidence="7">
    <location>
        <begin position="365"/>
        <end position="388"/>
    </location>
</feature>
<keyword evidence="2" id="KW-0813">Transport</keyword>
<dbReference type="RefSeq" id="WP_093198474.1">
    <property type="nucleotide sequence ID" value="NZ_FNGS01000002.1"/>
</dbReference>
<evidence type="ECO:0000256" key="4">
    <source>
        <dbReference type="ARBA" id="ARBA00022692"/>
    </source>
</evidence>
<evidence type="ECO:0000256" key="5">
    <source>
        <dbReference type="ARBA" id="ARBA00022989"/>
    </source>
</evidence>
<evidence type="ECO:0000313" key="8">
    <source>
        <dbReference type="EMBL" id="SDL46833.1"/>
    </source>
</evidence>
<feature type="transmembrane region" description="Helical" evidence="7">
    <location>
        <begin position="101"/>
        <end position="126"/>
    </location>
</feature>
<feature type="transmembrane region" description="Helical" evidence="7">
    <location>
        <begin position="12"/>
        <end position="33"/>
    </location>
</feature>
<evidence type="ECO:0000256" key="3">
    <source>
        <dbReference type="ARBA" id="ARBA00022475"/>
    </source>
</evidence>
<evidence type="ECO:0000256" key="1">
    <source>
        <dbReference type="ARBA" id="ARBA00004651"/>
    </source>
</evidence>
<dbReference type="Pfam" id="PF07690">
    <property type="entry name" value="MFS_1"/>
    <property type="match status" value="1"/>
</dbReference>
<dbReference type="PANTHER" id="PTHR42718">
    <property type="entry name" value="MAJOR FACILITATOR SUPERFAMILY MULTIDRUG TRANSPORTER MFSC"/>
    <property type="match status" value="1"/>
</dbReference>
<keyword evidence="5 7" id="KW-1133">Transmembrane helix</keyword>
<evidence type="ECO:0000256" key="2">
    <source>
        <dbReference type="ARBA" id="ARBA00022448"/>
    </source>
</evidence>
<dbReference type="STRING" id="563176.SAMN04488090_0949"/>
<name>A0A1G9KC34_9BACT</name>
<accession>A0A1G9KC34</accession>
<keyword evidence="4 7" id="KW-0812">Transmembrane</keyword>
<keyword evidence="9" id="KW-1185">Reference proteome</keyword>
<dbReference type="InterPro" id="IPR036259">
    <property type="entry name" value="MFS_trans_sf"/>
</dbReference>
<feature type="transmembrane region" description="Helical" evidence="7">
    <location>
        <begin position="49"/>
        <end position="66"/>
    </location>
</feature>
<organism evidence="8 9">
    <name type="scientific">Siphonobacter aquaeclarae</name>
    <dbReference type="NCBI Taxonomy" id="563176"/>
    <lineage>
        <taxon>Bacteria</taxon>
        <taxon>Pseudomonadati</taxon>
        <taxon>Bacteroidota</taxon>
        <taxon>Cytophagia</taxon>
        <taxon>Cytophagales</taxon>
        <taxon>Cytophagaceae</taxon>
        <taxon>Siphonobacter</taxon>
    </lineage>
</organism>
<evidence type="ECO:0000313" key="9">
    <source>
        <dbReference type="Proteomes" id="UP000198901"/>
    </source>
</evidence>
<dbReference type="PANTHER" id="PTHR42718:SF46">
    <property type="entry name" value="BLR6921 PROTEIN"/>
    <property type="match status" value="1"/>
</dbReference>
<protein>
    <submittedName>
        <fullName evidence="8">Major Facilitator Superfamily protein</fullName>
    </submittedName>
</protein>
<feature type="transmembrane region" description="Helical" evidence="7">
    <location>
        <begin position="200"/>
        <end position="220"/>
    </location>
</feature>
<comment type="subcellular location">
    <subcellularLocation>
        <location evidence="1">Cell membrane</location>
        <topology evidence="1">Multi-pass membrane protein</topology>
    </subcellularLocation>
</comment>
<dbReference type="Proteomes" id="UP000198901">
    <property type="component" value="Unassembled WGS sequence"/>
</dbReference>
<dbReference type="InterPro" id="IPR011701">
    <property type="entry name" value="MFS"/>
</dbReference>
<dbReference type="GO" id="GO:0005886">
    <property type="term" value="C:plasma membrane"/>
    <property type="evidence" value="ECO:0007669"/>
    <property type="project" value="UniProtKB-SubCell"/>
</dbReference>
<proteinExistence type="predicted"/>
<dbReference type="GO" id="GO:0022857">
    <property type="term" value="F:transmembrane transporter activity"/>
    <property type="evidence" value="ECO:0007669"/>
    <property type="project" value="InterPro"/>
</dbReference>
<dbReference type="AlphaFoldDB" id="A0A1G9KC34"/>
<dbReference type="SUPFAM" id="SSF103473">
    <property type="entry name" value="MFS general substrate transporter"/>
    <property type="match status" value="1"/>
</dbReference>
<dbReference type="EMBL" id="FNGS01000002">
    <property type="protein sequence ID" value="SDL46833.1"/>
    <property type="molecule type" value="Genomic_DNA"/>
</dbReference>
<reference evidence="8 9" key="1">
    <citation type="submission" date="2016-10" db="EMBL/GenBank/DDBJ databases">
        <authorList>
            <person name="de Groot N.N."/>
        </authorList>
    </citation>
    <scope>NUCLEOTIDE SEQUENCE [LARGE SCALE GENOMIC DNA]</scope>
    <source>
        <strain evidence="8 9">DSM 21668</strain>
    </source>
</reference>
<dbReference type="Gene3D" id="1.20.1250.20">
    <property type="entry name" value="MFS general substrate transporter like domains"/>
    <property type="match status" value="1"/>
</dbReference>
<gene>
    <name evidence="8" type="ORF">SAMN04488090_0949</name>
</gene>
<evidence type="ECO:0000256" key="6">
    <source>
        <dbReference type="ARBA" id="ARBA00023136"/>
    </source>
</evidence>
<feature type="transmembrane region" description="Helical" evidence="7">
    <location>
        <begin position="138"/>
        <end position="161"/>
    </location>
</feature>
<sequence>MQAFREWAPEWLIRLTILLVIAPGFLVLGLYGGNLTEAAGFYGIEPADAQYSILVYYVGLASFFPLEQRLVSYFTTRHYFLFGVFLMTGCNYLLYTVREPFFFLLLRFVEGICISGIMATGMSLIFSRLADGRARIMGYAIFYGLLMASASLSLQVASSALHYFDFYVLYQLLIYLQLPGAILLFFLLKDVRLRPRIPLYQVELPSFILLVAALLLWGYTMVYGQQENWLDSPKIVTAALVGSGLTVLFVMRQQALKRPFIRLELLRNGPFVVSLLVLLFFYICRGTLGLAMQYFSSVLQLDPLHISLLMIPNLAGIALGTAVIPRFLLRKKSIQLIWLSGFGLLAVYHLWMYGLFDSEVEMIDFIGPLFCQGVGVAVLMVPVIHFSVSSVPASVSSHATALGVITRYLGFSLSIALLNFSRLYAKSIHYHRIQEQVTVLNPYTGERLAQYKQQLIDHGMQAEPAALAAQKGLGQAVDLQAQLRYSMDYYLLMAGLIGVVMIGIALMPYLKSKLVFSKQPPVPF</sequence>
<feature type="transmembrane region" description="Helical" evidence="7">
    <location>
        <begin position="336"/>
        <end position="353"/>
    </location>
</feature>
<evidence type="ECO:0000256" key="7">
    <source>
        <dbReference type="SAM" id="Phobius"/>
    </source>
</evidence>
<feature type="transmembrane region" description="Helical" evidence="7">
    <location>
        <begin position="167"/>
        <end position="188"/>
    </location>
</feature>
<feature type="transmembrane region" description="Helical" evidence="7">
    <location>
        <begin position="489"/>
        <end position="510"/>
    </location>
</feature>
<feature type="transmembrane region" description="Helical" evidence="7">
    <location>
        <begin position="271"/>
        <end position="292"/>
    </location>
</feature>
<dbReference type="OrthoDB" id="622032at2"/>
<feature type="transmembrane region" description="Helical" evidence="7">
    <location>
        <begin position="78"/>
        <end position="95"/>
    </location>
</feature>